<dbReference type="EnsemblProtists" id="EKX40187">
    <property type="protein sequence ID" value="EKX40187"/>
    <property type="gene ID" value="GUITHDRAFT_75723"/>
</dbReference>
<evidence type="ECO:0000313" key="4">
    <source>
        <dbReference type="EnsemblProtists" id="EKX40187"/>
    </source>
</evidence>
<dbReference type="PaxDb" id="55529-EKX40187"/>
<proteinExistence type="predicted"/>
<evidence type="ECO:0000313" key="5">
    <source>
        <dbReference type="Proteomes" id="UP000011087"/>
    </source>
</evidence>
<dbReference type="EMBL" id="JH993033">
    <property type="protein sequence ID" value="EKX40187.1"/>
    <property type="molecule type" value="Genomic_DNA"/>
</dbReference>
<feature type="non-terminal residue" evidence="3">
    <location>
        <position position="1"/>
    </location>
</feature>
<dbReference type="InterPro" id="IPR001623">
    <property type="entry name" value="DnaJ_domain"/>
</dbReference>
<reference evidence="5" key="2">
    <citation type="submission" date="2012-11" db="EMBL/GenBank/DDBJ databases">
        <authorList>
            <person name="Kuo A."/>
            <person name="Curtis B.A."/>
            <person name="Tanifuji G."/>
            <person name="Burki F."/>
            <person name="Gruber A."/>
            <person name="Irimia M."/>
            <person name="Maruyama S."/>
            <person name="Arias M.C."/>
            <person name="Ball S.G."/>
            <person name="Gile G.H."/>
            <person name="Hirakawa Y."/>
            <person name="Hopkins J.F."/>
            <person name="Rensing S.A."/>
            <person name="Schmutz J."/>
            <person name="Symeonidi A."/>
            <person name="Elias M."/>
            <person name="Eveleigh R.J."/>
            <person name="Herman E.K."/>
            <person name="Klute M.J."/>
            <person name="Nakayama T."/>
            <person name="Obornik M."/>
            <person name="Reyes-Prieto A."/>
            <person name="Armbrust E.V."/>
            <person name="Aves S.J."/>
            <person name="Beiko R.G."/>
            <person name="Coutinho P."/>
            <person name="Dacks J.B."/>
            <person name="Durnford D.G."/>
            <person name="Fast N.M."/>
            <person name="Green B.R."/>
            <person name="Grisdale C."/>
            <person name="Hempe F."/>
            <person name="Henrissat B."/>
            <person name="Hoppner M.P."/>
            <person name="Ishida K.-I."/>
            <person name="Kim E."/>
            <person name="Koreny L."/>
            <person name="Kroth P.G."/>
            <person name="Liu Y."/>
            <person name="Malik S.-B."/>
            <person name="Maier U.G."/>
            <person name="McRose D."/>
            <person name="Mock T."/>
            <person name="Neilson J.A."/>
            <person name="Onodera N.T."/>
            <person name="Poole A.M."/>
            <person name="Pritham E.J."/>
            <person name="Richards T.A."/>
            <person name="Rocap G."/>
            <person name="Roy S.W."/>
            <person name="Sarai C."/>
            <person name="Schaack S."/>
            <person name="Shirato S."/>
            <person name="Slamovits C.H."/>
            <person name="Spencer D.F."/>
            <person name="Suzuki S."/>
            <person name="Worden A.Z."/>
            <person name="Zauner S."/>
            <person name="Barry K."/>
            <person name="Bell C."/>
            <person name="Bharti A.K."/>
            <person name="Crow J.A."/>
            <person name="Grimwood J."/>
            <person name="Kramer R."/>
            <person name="Lindquist E."/>
            <person name="Lucas S."/>
            <person name="Salamov A."/>
            <person name="McFadden G.I."/>
            <person name="Lane C.E."/>
            <person name="Keeling P.J."/>
            <person name="Gray M.W."/>
            <person name="Grigoriev I.V."/>
            <person name="Archibald J.M."/>
        </authorList>
    </citation>
    <scope>NUCLEOTIDE SEQUENCE</scope>
    <source>
        <strain evidence="5">CCMP2712</strain>
    </source>
</reference>
<dbReference type="Pfam" id="PF00226">
    <property type="entry name" value="DnaJ"/>
    <property type="match status" value="1"/>
</dbReference>
<dbReference type="RefSeq" id="XP_005827167.1">
    <property type="nucleotide sequence ID" value="XM_005827110.1"/>
</dbReference>
<accession>L1IVP9</accession>
<dbReference type="CDD" id="cd06257">
    <property type="entry name" value="DnaJ"/>
    <property type="match status" value="1"/>
</dbReference>
<organism evidence="3">
    <name type="scientific">Guillardia theta (strain CCMP2712)</name>
    <name type="common">Cryptophyte</name>
    <dbReference type="NCBI Taxonomy" id="905079"/>
    <lineage>
        <taxon>Eukaryota</taxon>
        <taxon>Cryptophyceae</taxon>
        <taxon>Pyrenomonadales</taxon>
        <taxon>Geminigeraceae</taxon>
        <taxon>Guillardia</taxon>
    </lineage>
</organism>
<dbReference type="InterPro" id="IPR018253">
    <property type="entry name" value="DnaJ_domain_CS"/>
</dbReference>
<keyword evidence="5" id="KW-1185">Reference proteome</keyword>
<dbReference type="STRING" id="905079.L1IVP9"/>
<dbReference type="PROSITE" id="PS50076">
    <property type="entry name" value="DNAJ_2"/>
    <property type="match status" value="1"/>
</dbReference>
<name>L1IVP9_GUITC</name>
<dbReference type="OMA" id="MFVDINE"/>
<protein>
    <recommendedName>
        <fullName evidence="2">J domain-containing protein</fullName>
    </recommendedName>
</protein>
<dbReference type="KEGG" id="gtt:GUITHDRAFT_75723"/>
<dbReference type="OrthoDB" id="10250354at2759"/>
<dbReference type="SUPFAM" id="SSF46565">
    <property type="entry name" value="Chaperone J-domain"/>
    <property type="match status" value="1"/>
</dbReference>
<dbReference type="InterPro" id="IPR036869">
    <property type="entry name" value="J_dom_sf"/>
</dbReference>
<evidence type="ECO:0000313" key="3">
    <source>
        <dbReference type="EMBL" id="EKX40187.1"/>
    </source>
</evidence>
<keyword evidence="1" id="KW-0732">Signal</keyword>
<dbReference type="AlphaFoldDB" id="L1IVP9"/>
<dbReference type="PRINTS" id="PR00625">
    <property type="entry name" value="JDOMAIN"/>
</dbReference>
<sequence length="95" mass="10815">MTSVWSILVLLSCLCYIALADHYKTLGVGKDATEREIKKAYHKLALKHHPDKSPACKKSQESAACKKATKYFMVVNKAYETLSDPEKRRYYDQTG</sequence>
<dbReference type="GeneID" id="17297035"/>
<dbReference type="eggNOG" id="KOG0714">
    <property type="taxonomic scope" value="Eukaryota"/>
</dbReference>
<dbReference type="PROSITE" id="PS00636">
    <property type="entry name" value="DNAJ_1"/>
    <property type="match status" value="1"/>
</dbReference>
<feature type="signal peptide" evidence="1">
    <location>
        <begin position="1"/>
        <end position="20"/>
    </location>
</feature>
<feature type="domain" description="J" evidence="2">
    <location>
        <begin position="21"/>
        <end position="95"/>
    </location>
</feature>
<dbReference type="Gene3D" id="1.10.287.110">
    <property type="entry name" value="DnaJ domain"/>
    <property type="match status" value="1"/>
</dbReference>
<reference evidence="4" key="3">
    <citation type="submission" date="2015-06" db="UniProtKB">
        <authorList>
            <consortium name="EnsemblProtists"/>
        </authorList>
    </citation>
    <scope>IDENTIFICATION</scope>
</reference>
<dbReference type="HOGENOM" id="CLU_017633_18_2_1"/>
<reference evidence="3 5" key="1">
    <citation type="journal article" date="2012" name="Nature">
        <title>Algal genomes reveal evolutionary mosaicism and the fate of nucleomorphs.</title>
        <authorList>
            <consortium name="DOE Joint Genome Institute"/>
            <person name="Curtis B.A."/>
            <person name="Tanifuji G."/>
            <person name="Burki F."/>
            <person name="Gruber A."/>
            <person name="Irimia M."/>
            <person name="Maruyama S."/>
            <person name="Arias M.C."/>
            <person name="Ball S.G."/>
            <person name="Gile G.H."/>
            <person name="Hirakawa Y."/>
            <person name="Hopkins J.F."/>
            <person name="Kuo A."/>
            <person name="Rensing S.A."/>
            <person name="Schmutz J."/>
            <person name="Symeonidi A."/>
            <person name="Elias M."/>
            <person name="Eveleigh R.J."/>
            <person name="Herman E.K."/>
            <person name="Klute M.J."/>
            <person name="Nakayama T."/>
            <person name="Obornik M."/>
            <person name="Reyes-Prieto A."/>
            <person name="Armbrust E.V."/>
            <person name="Aves S.J."/>
            <person name="Beiko R.G."/>
            <person name="Coutinho P."/>
            <person name="Dacks J.B."/>
            <person name="Durnford D.G."/>
            <person name="Fast N.M."/>
            <person name="Green B.R."/>
            <person name="Grisdale C.J."/>
            <person name="Hempel F."/>
            <person name="Henrissat B."/>
            <person name="Hoppner M.P."/>
            <person name="Ishida K."/>
            <person name="Kim E."/>
            <person name="Koreny L."/>
            <person name="Kroth P.G."/>
            <person name="Liu Y."/>
            <person name="Malik S.B."/>
            <person name="Maier U.G."/>
            <person name="McRose D."/>
            <person name="Mock T."/>
            <person name="Neilson J.A."/>
            <person name="Onodera N.T."/>
            <person name="Poole A.M."/>
            <person name="Pritham E.J."/>
            <person name="Richards T.A."/>
            <person name="Rocap G."/>
            <person name="Roy S.W."/>
            <person name="Sarai C."/>
            <person name="Schaack S."/>
            <person name="Shirato S."/>
            <person name="Slamovits C.H."/>
            <person name="Spencer D.F."/>
            <person name="Suzuki S."/>
            <person name="Worden A.Z."/>
            <person name="Zauner S."/>
            <person name="Barry K."/>
            <person name="Bell C."/>
            <person name="Bharti A.K."/>
            <person name="Crow J.A."/>
            <person name="Grimwood J."/>
            <person name="Kramer R."/>
            <person name="Lindquist E."/>
            <person name="Lucas S."/>
            <person name="Salamov A."/>
            <person name="McFadden G.I."/>
            <person name="Lane C.E."/>
            <person name="Keeling P.J."/>
            <person name="Gray M.W."/>
            <person name="Grigoriev I.V."/>
            <person name="Archibald J.M."/>
        </authorList>
    </citation>
    <scope>NUCLEOTIDE SEQUENCE</scope>
    <source>
        <strain evidence="3 5">CCMP2712</strain>
    </source>
</reference>
<dbReference type="PANTHER" id="PTHR24074">
    <property type="entry name" value="CO-CHAPERONE PROTEIN DJLA"/>
    <property type="match status" value="1"/>
</dbReference>
<evidence type="ECO:0000256" key="1">
    <source>
        <dbReference type="SAM" id="SignalP"/>
    </source>
</evidence>
<gene>
    <name evidence="3" type="ORF">GUITHDRAFT_75723</name>
</gene>
<dbReference type="SMART" id="SM00271">
    <property type="entry name" value="DnaJ"/>
    <property type="match status" value="1"/>
</dbReference>
<evidence type="ECO:0000259" key="2">
    <source>
        <dbReference type="PROSITE" id="PS50076"/>
    </source>
</evidence>
<feature type="chain" id="PRO_5008770492" description="J domain-containing protein" evidence="1">
    <location>
        <begin position="21"/>
        <end position="95"/>
    </location>
</feature>
<dbReference type="Proteomes" id="UP000011087">
    <property type="component" value="Unassembled WGS sequence"/>
</dbReference>
<dbReference type="InterPro" id="IPR050817">
    <property type="entry name" value="DjlA_DnaK_co-chaperone"/>
</dbReference>